<organism evidence="1 2">
    <name type="scientific">Labilithrix luteola</name>
    <dbReference type="NCBI Taxonomy" id="1391654"/>
    <lineage>
        <taxon>Bacteria</taxon>
        <taxon>Pseudomonadati</taxon>
        <taxon>Myxococcota</taxon>
        <taxon>Polyangia</taxon>
        <taxon>Polyangiales</taxon>
        <taxon>Labilitrichaceae</taxon>
        <taxon>Labilithrix</taxon>
    </lineage>
</organism>
<protein>
    <submittedName>
        <fullName evidence="1">Uncharacterized protein</fullName>
    </submittedName>
</protein>
<reference evidence="1 2" key="1">
    <citation type="submission" date="2015-08" db="EMBL/GenBank/DDBJ databases">
        <authorList>
            <person name="Babu N.S."/>
            <person name="Beckwith C.J."/>
            <person name="Beseler K.G."/>
            <person name="Brison A."/>
            <person name="Carone J.V."/>
            <person name="Caskin T.P."/>
            <person name="Diamond M."/>
            <person name="Durham M.E."/>
            <person name="Foxe J.M."/>
            <person name="Go M."/>
            <person name="Henderson B.A."/>
            <person name="Jones I.B."/>
            <person name="McGettigan J.A."/>
            <person name="Micheletti S.J."/>
            <person name="Nasrallah M.E."/>
            <person name="Ortiz D."/>
            <person name="Piller C.R."/>
            <person name="Privatt S.R."/>
            <person name="Schneider S.L."/>
            <person name="Sharp S."/>
            <person name="Smith T.C."/>
            <person name="Stanton J.D."/>
            <person name="Ullery H.E."/>
            <person name="Wilson R.J."/>
            <person name="Serrano M.G."/>
            <person name="Buck G."/>
            <person name="Lee V."/>
            <person name="Wang Y."/>
            <person name="Carvalho R."/>
            <person name="Voegtly L."/>
            <person name="Shi R."/>
            <person name="Duckworth R."/>
            <person name="Johnson A."/>
            <person name="Loviza R."/>
            <person name="Walstead R."/>
            <person name="Shah Z."/>
            <person name="Kiflezghi M."/>
            <person name="Wade K."/>
            <person name="Ball S.L."/>
            <person name="Bradley K.W."/>
            <person name="Asai D.J."/>
            <person name="Bowman C.A."/>
            <person name="Russell D.A."/>
            <person name="Pope W.H."/>
            <person name="Jacobs-Sera D."/>
            <person name="Hendrix R.W."/>
            <person name="Hatfull G.F."/>
        </authorList>
    </citation>
    <scope>NUCLEOTIDE SEQUENCE [LARGE SCALE GENOMIC DNA]</scope>
    <source>
        <strain evidence="1 2">DSM 27648</strain>
    </source>
</reference>
<keyword evidence="2" id="KW-1185">Reference proteome</keyword>
<name>A0A0K1Q1X6_9BACT</name>
<gene>
    <name evidence="1" type="ORF">AKJ09_06447</name>
</gene>
<evidence type="ECO:0000313" key="2">
    <source>
        <dbReference type="Proteomes" id="UP000064967"/>
    </source>
</evidence>
<evidence type="ECO:0000313" key="1">
    <source>
        <dbReference type="EMBL" id="AKU99783.1"/>
    </source>
</evidence>
<sequence length="43" mass="4524">MCDMSNPILAALYVYEASKVDPPVPCPCATGQCCFSGLTCVPQ</sequence>
<dbReference type="EMBL" id="CP012333">
    <property type="protein sequence ID" value="AKU99783.1"/>
    <property type="molecule type" value="Genomic_DNA"/>
</dbReference>
<dbReference type="STRING" id="1391654.AKJ09_06447"/>
<dbReference type="AlphaFoldDB" id="A0A0K1Q1X6"/>
<proteinExistence type="predicted"/>
<dbReference type="KEGG" id="llu:AKJ09_06447"/>
<accession>A0A0K1Q1X6</accession>
<dbReference type="Proteomes" id="UP000064967">
    <property type="component" value="Chromosome"/>
</dbReference>